<evidence type="ECO:0000256" key="6">
    <source>
        <dbReference type="ARBA" id="ARBA00023136"/>
    </source>
</evidence>
<evidence type="ECO:0000256" key="1">
    <source>
        <dbReference type="ARBA" id="ARBA00004651"/>
    </source>
</evidence>
<evidence type="ECO:0000313" key="10">
    <source>
        <dbReference type="Proteomes" id="UP000658613"/>
    </source>
</evidence>
<keyword evidence="4 7" id="KW-0812">Transmembrane</keyword>
<evidence type="ECO:0000256" key="5">
    <source>
        <dbReference type="ARBA" id="ARBA00022989"/>
    </source>
</evidence>
<dbReference type="Proteomes" id="UP000658613">
    <property type="component" value="Unassembled WGS sequence"/>
</dbReference>
<feature type="transmembrane region" description="Helical" evidence="7">
    <location>
        <begin position="54"/>
        <end position="72"/>
    </location>
</feature>
<keyword evidence="3" id="KW-1003">Cell membrane</keyword>
<comment type="caution">
    <text evidence="9">The sequence shown here is derived from an EMBL/GenBank/DDBJ whole genome shotgun (WGS) entry which is preliminary data.</text>
</comment>
<dbReference type="EMBL" id="JADOUE010000001">
    <property type="protein sequence ID" value="MBG6121419.1"/>
    <property type="molecule type" value="Genomic_DNA"/>
</dbReference>
<dbReference type="InterPro" id="IPR011701">
    <property type="entry name" value="MFS"/>
</dbReference>
<feature type="transmembrane region" description="Helical" evidence="7">
    <location>
        <begin position="228"/>
        <end position="245"/>
    </location>
</feature>
<name>A0A931DTZ1_9CORY</name>
<feature type="transmembrane region" description="Helical" evidence="7">
    <location>
        <begin position="266"/>
        <end position="291"/>
    </location>
</feature>
<dbReference type="PANTHER" id="PTHR42718:SF46">
    <property type="entry name" value="BLR6921 PROTEIN"/>
    <property type="match status" value="1"/>
</dbReference>
<keyword evidence="10" id="KW-1185">Reference proteome</keyword>
<evidence type="ECO:0000256" key="7">
    <source>
        <dbReference type="SAM" id="Phobius"/>
    </source>
</evidence>
<evidence type="ECO:0000313" key="9">
    <source>
        <dbReference type="EMBL" id="MBG6121419.1"/>
    </source>
</evidence>
<keyword evidence="2" id="KW-0813">Transport</keyword>
<dbReference type="CDD" id="cd17321">
    <property type="entry name" value="MFS_MMR_MDR_like"/>
    <property type="match status" value="1"/>
</dbReference>
<dbReference type="InterPro" id="IPR020846">
    <property type="entry name" value="MFS_dom"/>
</dbReference>
<sequence length="474" mass="49200">MTDTSHRPVEGAGVRRGPWNALAVVSIGYVLIMLDQGIMPVVTPHLPAANANDAVWLTSIYLLATVVPMPITGRLGDKYGQRRVYIIGLALYAVSLTLAALPGSGDQWWRLVVARALQGLGAAIFLPQAFGMINRVFRSDGRGKAFAAWGVIGSIGSLVGPILGGYLIGAFGWQSAFTVQAVIAVVGVIVASAWLPQLHATPVRLRVTPLILSFCALTSLVWGIQSRAGWLILLGCGLIAVLVATERSRSSDEAFLPFELLRNRNFALGTAAISCMGFAVASMFIPIMYWLQSGAGISASMAGWLTAPMSVMALVLTPYAGVLADKVDPRVLNAAGFAVMAAGLLCGWAIAVAGANPLLFALVTTLLGVGSAFVWAPNATTTMRDVPESVAGAASGLYNTLRQVGSVVGVAMVGAVMGRAAMDGAAVDGSAVGESSISAMLVPAIAMVAGAILSLFLRDDLLIDGRSDGMSESR</sequence>
<dbReference type="PRINTS" id="PR01036">
    <property type="entry name" value="TCRTETB"/>
</dbReference>
<evidence type="ECO:0000256" key="4">
    <source>
        <dbReference type="ARBA" id="ARBA00022692"/>
    </source>
</evidence>
<feature type="domain" description="Major facilitator superfamily (MFS) profile" evidence="8">
    <location>
        <begin position="16"/>
        <end position="462"/>
    </location>
</feature>
<feature type="transmembrane region" description="Helical" evidence="7">
    <location>
        <begin position="146"/>
        <end position="171"/>
    </location>
</feature>
<evidence type="ECO:0000256" key="2">
    <source>
        <dbReference type="ARBA" id="ARBA00022448"/>
    </source>
</evidence>
<organism evidence="9 10">
    <name type="scientific">Corynebacterium aquatimens</name>
    <dbReference type="NCBI Taxonomy" id="1190508"/>
    <lineage>
        <taxon>Bacteria</taxon>
        <taxon>Bacillati</taxon>
        <taxon>Actinomycetota</taxon>
        <taxon>Actinomycetes</taxon>
        <taxon>Mycobacteriales</taxon>
        <taxon>Corynebacteriaceae</taxon>
        <taxon>Corynebacterium</taxon>
    </lineage>
</organism>
<proteinExistence type="predicted"/>
<feature type="transmembrane region" description="Helical" evidence="7">
    <location>
        <begin position="357"/>
        <end position="376"/>
    </location>
</feature>
<feature type="transmembrane region" description="Helical" evidence="7">
    <location>
        <begin position="397"/>
        <end position="417"/>
    </location>
</feature>
<dbReference type="AlphaFoldDB" id="A0A931DTZ1"/>
<dbReference type="Gene3D" id="1.20.1250.20">
    <property type="entry name" value="MFS general substrate transporter like domains"/>
    <property type="match status" value="2"/>
</dbReference>
<accession>A0A931DTZ1</accession>
<reference evidence="9" key="1">
    <citation type="submission" date="2020-11" db="EMBL/GenBank/DDBJ databases">
        <title>Sequencing the genomes of 1000 actinobacteria strains.</title>
        <authorList>
            <person name="Klenk H.-P."/>
        </authorList>
    </citation>
    <scope>NUCLEOTIDE SEQUENCE</scope>
    <source>
        <strain evidence="9">DSM 45632</strain>
    </source>
</reference>
<feature type="transmembrane region" description="Helical" evidence="7">
    <location>
        <begin position="437"/>
        <end position="457"/>
    </location>
</feature>
<evidence type="ECO:0000259" key="8">
    <source>
        <dbReference type="PROSITE" id="PS50850"/>
    </source>
</evidence>
<dbReference type="SUPFAM" id="SSF103473">
    <property type="entry name" value="MFS general substrate transporter"/>
    <property type="match status" value="1"/>
</dbReference>
<feature type="transmembrane region" description="Helical" evidence="7">
    <location>
        <begin position="108"/>
        <end position="126"/>
    </location>
</feature>
<dbReference type="GO" id="GO:0005886">
    <property type="term" value="C:plasma membrane"/>
    <property type="evidence" value="ECO:0007669"/>
    <property type="project" value="UniProtKB-SubCell"/>
</dbReference>
<dbReference type="RefSeq" id="WP_290178015.1">
    <property type="nucleotide sequence ID" value="NZ_CP046980.1"/>
</dbReference>
<dbReference type="InterPro" id="IPR036259">
    <property type="entry name" value="MFS_trans_sf"/>
</dbReference>
<gene>
    <name evidence="9" type="ORF">IW254_000388</name>
</gene>
<evidence type="ECO:0000256" key="3">
    <source>
        <dbReference type="ARBA" id="ARBA00022475"/>
    </source>
</evidence>
<feature type="transmembrane region" description="Helical" evidence="7">
    <location>
        <begin position="303"/>
        <end position="324"/>
    </location>
</feature>
<keyword evidence="6 7" id="KW-0472">Membrane</keyword>
<feature type="transmembrane region" description="Helical" evidence="7">
    <location>
        <begin position="203"/>
        <end position="222"/>
    </location>
</feature>
<feature type="transmembrane region" description="Helical" evidence="7">
    <location>
        <begin position="84"/>
        <end position="102"/>
    </location>
</feature>
<dbReference type="PROSITE" id="PS50850">
    <property type="entry name" value="MFS"/>
    <property type="match status" value="1"/>
</dbReference>
<dbReference type="PANTHER" id="PTHR42718">
    <property type="entry name" value="MAJOR FACILITATOR SUPERFAMILY MULTIDRUG TRANSPORTER MFSC"/>
    <property type="match status" value="1"/>
</dbReference>
<feature type="transmembrane region" description="Helical" evidence="7">
    <location>
        <begin position="177"/>
        <end position="196"/>
    </location>
</feature>
<protein>
    <submittedName>
        <fullName evidence="9">MFS family permease</fullName>
    </submittedName>
</protein>
<feature type="transmembrane region" description="Helical" evidence="7">
    <location>
        <begin position="331"/>
        <end position="351"/>
    </location>
</feature>
<feature type="transmembrane region" description="Helical" evidence="7">
    <location>
        <begin position="21"/>
        <end position="42"/>
    </location>
</feature>
<dbReference type="GO" id="GO:0022857">
    <property type="term" value="F:transmembrane transporter activity"/>
    <property type="evidence" value="ECO:0007669"/>
    <property type="project" value="InterPro"/>
</dbReference>
<comment type="subcellular location">
    <subcellularLocation>
        <location evidence="1">Cell membrane</location>
        <topology evidence="1">Multi-pass membrane protein</topology>
    </subcellularLocation>
</comment>
<dbReference type="Pfam" id="PF07690">
    <property type="entry name" value="MFS_1"/>
    <property type="match status" value="1"/>
</dbReference>
<keyword evidence="5 7" id="KW-1133">Transmembrane helix</keyword>